<accession>A0ABV6APZ6</accession>
<protein>
    <submittedName>
        <fullName evidence="1">Uncharacterized protein</fullName>
    </submittedName>
</protein>
<dbReference type="RefSeq" id="WP_377264994.1">
    <property type="nucleotide sequence ID" value="NZ_JBHMAA010000032.1"/>
</dbReference>
<name>A0ABV6APZ6_9HYPH</name>
<evidence type="ECO:0000313" key="2">
    <source>
        <dbReference type="Proteomes" id="UP001589692"/>
    </source>
</evidence>
<dbReference type="EMBL" id="JBHMAA010000032">
    <property type="protein sequence ID" value="MFB9952179.1"/>
    <property type="molecule type" value="Genomic_DNA"/>
</dbReference>
<organism evidence="1 2">
    <name type="scientific">Rhizobium puerariae</name>
    <dbReference type="NCBI Taxonomy" id="1585791"/>
    <lineage>
        <taxon>Bacteria</taxon>
        <taxon>Pseudomonadati</taxon>
        <taxon>Pseudomonadota</taxon>
        <taxon>Alphaproteobacteria</taxon>
        <taxon>Hyphomicrobiales</taxon>
        <taxon>Rhizobiaceae</taxon>
        <taxon>Rhizobium/Agrobacterium group</taxon>
        <taxon>Rhizobium</taxon>
    </lineage>
</organism>
<reference evidence="1 2" key="1">
    <citation type="submission" date="2024-09" db="EMBL/GenBank/DDBJ databases">
        <authorList>
            <person name="Sun Q."/>
            <person name="Mori K."/>
        </authorList>
    </citation>
    <scope>NUCLEOTIDE SEQUENCE [LARGE SCALE GENOMIC DNA]</scope>
    <source>
        <strain evidence="1 2">TBRC 4938</strain>
    </source>
</reference>
<keyword evidence="2" id="KW-1185">Reference proteome</keyword>
<dbReference type="Proteomes" id="UP001589692">
    <property type="component" value="Unassembled WGS sequence"/>
</dbReference>
<comment type="caution">
    <text evidence="1">The sequence shown here is derived from an EMBL/GenBank/DDBJ whole genome shotgun (WGS) entry which is preliminary data.</text>
</comment>
<gene>
    <name evidence="1" type="ORF">ACFFP0_25325</name>
</gene>
<proteinExistence type="predicted"/>
<sequence>MNTNVRTEAERDGDLETCLNDTRRLIAAAFSLLGDALEGNPRETRNFNVEEFDVVYTVLEKAKEEMGKTMMAFSDR</sequence>
<evidence type="ECO:0000313" key="1">
    <source>
        <dbReference type="EMBL" id="MFB9952179.1"/>
    </source>
</evidence>